<protein>
    <submittedName>
        <fullName evidence="3">Uncharacterized protein</fullName>
    </submittedName>
</protein>
<keyword evidence="1" id="KW-1133">Transmembrane helix</keyword>
<dbReference type="Proteomes" id="UP000671908">
    <property type="component" value="Chromosome"/>
</dbReference>
<keyword evidence="1" id="KW-0812">Transmembrane</keyword>
<keyword evidence="4" id="KW-1185">Reference proteome</keyword>
<gene>
    <name evidence="2" type="ORF">HRI96_02855</name>
    <name evidence="3" type="ORF">HRQ91_09105</name>
</gene>
<accession>A0A975F544</accession>
<name>A0A975F544_9SPIR</name>
<evidence type="ECO:0000313" key="3">
    <source>
        <dbReference type="EMBL" id="QTQ14602.1"/>
    </source>
</evidence>
<evidence type="ECO:0000256" key="1">
    <source>
        <dbReference type="SAM" id="Phobius"/>
    </source>
</evidence>
<proteinExistence type="predicted"/>
<organism evidence="3 4">
    <name type="scientific">Treponema parvum</name>
    <dbReference type="NCBI Taxonomy" id="138851"/>
    <lineage>
        <taxon>Bacteria</taxon>
        <taxon>Pseudomonadati</taxon>
        <taxon>Spirochaetota</taxon>
        <taxon>Spirochaetia</taxon>
        <taxon>Spirochaetales</taxon>
        <taxon>Treponemataceae</taxon>
        <taxon>Treponema</taxon>
    </lineage>
</organism>
<dbReference type="InterPro" id="IPR046654">
    <property type="entry name" value="DUF6672"/>
</dbReference>
<evidence type="ECO:0000313" key="4">
    <source>
        <dbReference type="Proteomes" id="UP000671908"/>
    </source>
</evidence>
<dbReference type="AlphaFoldDB" id="A0A975F544"/>
<feature type="transmembrane region" description="Helical" evidence="1">
    <location>
        <begin position="9"/>
        <end position="30"/>
    </location>
</feature>
<dbReference type="EMBL" id="CP054142">
    <property type="protein sequence ID" value="QTQ14602.1"/>
    <property type="molecule type" value="Genomic_DNA"/>
</dbReference>
<dbReference type="RefSeq" id="WP_210118021.1">
    <property type="nucleotide sequence ID" value="NZ_CP054142.1"/>
</dbReference>
<dbReference type="Proteomes" id="UP000671995">
    <property type="component" value="Chromosome"/>
</dbReference>
<sequence length="127" mass="14094">MQASRKKTLIIRAVLITGYVLLGIVMFVTGRSHTVLIDNKNAEDASYKAINGMEVSINRLPPSEFMKGDRDKFIIKGQRLKIRVASFDGQVDEVFNLKIPLTQDAVLVSVPKLVNKISGAVEPFSVY</sequence>
<dbReference type="KEGG" id="tpav:HRQ91_09105"/>
<evidence type="ECO:0000313" key="2">
    <source>
        <dbReference type="EMBL" id="QTQ11226.1"/>
    </source>
</evidence>
<reference evidence="3" key="1">
    <citation type="submission" date="2020-05" db="EMBL/GenBank/DDBJ databases">
        <authorList>
            <person name="Zeng H."/>
            <person name="Chan Y.K."/>
            <person name="Watt R.M."/>
        </authorList>
    </citation>
    <scope>NUCLEOTIDE SEQUENCE</scope>
    <source>
        <strain evidence="3">ATCC 700770</strain>
        <strain evidence="2">ATCC 700773</strain>
    </source>
</reference>
<reference evidence="3 4" key="2">
    <citation type="journal article" date="2021" name="Microbiol. Resour. Announc.">
        <title>Complete Genome Sequences of Three Human Oral Treponema parvum Isolates.</title>
        <authorList>
            <person name="Zeng H."/>
            <person name="Watt R.M."/>
        </authorList>
    </citation>
    <scope>NUCLEOTIDE SEQUENCE [LARGE SCALE GENOMIC DNA]</scope>
    <source>
        <strain evidence="3 4">ATCC 700770</strain>
        <strain evidence="2">ATCC 700773</strain>
    </source>
</reference>
<dbReference type="Pfam" id="PF20377">
    <property type="entry name" value="DUF6672"/>
    <property type="match status" value="1"/>
</dbReference>
<dbReference type="EMBL" id="CP054257">
    <property type="protein sequence ID" value="QTQ11226.1"/>
    <property type="molecule type" value="Genomic_DNA"/>
</dbReference>
<keyword evidence="1" id="KW-0472">Membrane</keyword>